<dbReference type="AlphaFoldDB" id="A0A4Q0U7R7"/>
<dbReference type="InterPro" id="IPR037103">
    <property type="entry name" value="Tubulin/FtsZ-like_C"/>
</dbReference>
<evidence type="ECO:0000313" key="1">
    <source>
        <dbReference type="EMBL" id="HJE39330.1"/>
    </source>
</evidence>
<comment type="caution">
    <text evidence="1">The sequence shown here is derived from an EMBL/GenBank/DDBJ whole genome shotgun (WGS) entry which is preliminary data.</text>
</comment>
<gene>
    <name evidence="1" type="ORF">K8V47_06200</name>
</gene>
<sequence>MESTTKVRKELIDNYGRIVGGLCTPEEFADIVIEDIVANEMQSVNLDYHDVTSSLRNASAADAVRVSGSKAEIRQLLEKAMEMLCAAHPHMEIGTMLVNLQAPTGDLMTDDVSVFGEFFGQFGDININWGMTNRGNPGDAIQITAVVGFKQPCL</sequence>
<dbReference type="InterPro" id="IPR008280">
    <property type="entry name" value="Tub_FtsZ_C"/>
</dbReference>
<proteinExistence type="predicted"/>
<dbReference type="SUPFAM" id="SSF55307">
    <property type="entry name" value="Tubulin C-terminal domain-like"/>
    <property type="match status" value="1"/>
</dbReference>
<protein>
    <submittedName>
        <fullName evidence="1">Uncharacterized protein</fullName>
    </submittedName>
</protein>
<reference evidence="1" key="2">
    <citation type="submission" date="2021-09" db="EMBL/GenBank/DDBJ databases">
        <authorList>
            <person name="Gilroy R."/>
        </authorList>
    </citation>
    <scope>NUCLEOTIDE SEQUENCE</scope>
    <source>
        <strain evidence="1">4100</strain>
    </source>
</reference>
<dbReference type="Proteomes" id="UP000711407">
    <property type="component" value="Unassembled WGS sequence"/>
</dbReference>
<accession>A0A4Q0U7R7</accession>
<organism evidence="1 2">
    <name type="scientific">Candidatus Amulumruptor caecigallinarius</name>
    <dbReference type="NCBI Taxonomy" id="2109911"/>
    <lineage>
        <taxon>Bacteria</taxon>
        <taxon>Pseudomonadati</taxon>
        <taxon>Bacteroidota</taxon>
        <taxon>Bacteroidia</taxon>
        <taxon>Bacteroidales</taxon>
        <taxon>Muribaculaceae</taxon>
        <taxon>Candidatus Amulumruptor</taxon>
    </lineage>
</organism>
<name>A0A4Q0U7R7_9BACT</name>
<reference evidence="1" key="1">
    <citation type="journal article" date="2021" name="PeerJ">
        <title>Extensive microbial diversity within the chicken gut microbiome revealed by metagenomics and culture.</title>
        <authorList>
            <person name="Gilroy R."/>
            <person name="Ravi A."/>
            <person name="Getino M."/>
            <person name="Pursley I."/>
            <person name="Horton D.L."/>
            <person name="Alikhan N.F."/>
            <person name="Baker D."/>
            <person name="Gharbi K."/>
            <person name="Hall N."/>
            <person name="Watson M."/>
            <person name="Adriaenssens E.M."/>
            <person name="Foster-Nyarko E."/>
            <person name="Jarju S."/>
            <person name="Secka A."/>
            <person name="Antonio M."/>
            <person name="Oren A."/>
            <person name="Chaudhuri R.R."/>
            <person name="La Ragione R."/>
            <person name="Hildebrand F."/>
            <person name="Pallen M.J."/>
        </authorList>
    </citation>
    <scope>NUCLEOTIDE SEQUENCE</scope>
    <source>
        <strain evidence="1">4100</strain>
    </source>
</reference>
<dbReference type="Gene3D" id="3.30.1330.20">
    <property type="entry name" value="Tubulin/FtsZ, C-terminal domain"/>
    <property type="match status" value="1"/>
</dbReference>
<evidence type="ECO:0000313" key="2">
    <source>
        <dbReference type="Proteomes" id="UP000711407"/>
    </source>
</evidence>
<dbReference type="EMBL" id="DYXT01000030">
    <property type="protein sequence ID" value="HJE39330.1"/>
    <property type="molecule type" value="Genomic_DNA"/>
</dbReference>